<dbReference type="PANTHER" id="PTHR11139:SF69">
    <property type="entry name" value="SERINE_THREONINE-PROTEIN KINASE ATR"/>
    <property type="match status" value="1"/>
</dbReference>
<keyword evidence="18" id="KW-1185">Reference proteome</keyword>
<dbReference type="GO" id="GO:0005694">
    <property type="term" value="C:chromosome"/>
    <property type="evidence" value="ECO:0007669"/>
    <property type="project" value="TreeGrafter"/>
</dbReference>
<dbReference type="GO" id="GO:0006281">
    <property type="term" value="P:DNA repair"/>
    <property type="evidence" value="ECO:0007669"/>
    <property type="project" value="UniProtKB-KW"/>
</dbReference>
<evidence type="ECO:0000259" key="15">
    <source>
        <dbReference type="PROSITE" id="PS51189"/>
    </source>
</evidence>
<evidence type="ECO:0000313" key="17">
    <source>
        <dbReference type="EnsemblMetazoa" id="XP_022659327"/>
    </source>
</evidence>
<dbReference type="SUPFAM" id="SSF56112">
    <property type="entry name" value="Protein kinase-like (PK-like)"/>
    <property type="match status" value="1"/>
</dbReference>
<dbReference type="InterPro" id="IPR056802">
    <property type="entry name" value="ATR-like_M-HEAT"/>
</dbReference>
<dbReference type="CDD" id="cd00892">
    <property type="entry name" value="PIKKc_ATR"/>
    <property type="match status" value="1"/>
</dbReference>
<dbReference type="InParanoid" id="A0A7M7M9A7"/>
<dbReference type="InterPro" id="IPR050517">
    <property type="entry name" value="DDR_Repair_Kinase"/>
</dbReference>
<dbReference type="GO" id="GO:0005524">
    <property type="term" value="F:ATP binding"/>
    <property type="evidence" value="ECO:0007669"/>
    <property type="project" value="UniProtKB-KW"/>
</dbReference>
<dbReference type="PROSITE" id="PS00916">
    <property type="entry name" value="PI3_4_KINASE_2"/>
    <property type="match status" value="1"/>
</dbReference>
<evidence type="ECO:0000259" key="14">
    <source>
        <dbReference type="PROSITE" id="PS50290"/>
    </source>
</evidence>
<accession>A0A7M7M9A7</accession>
<dbReference type="PROSITE" id="PS51189">
    <property type="entry name" value="FAT"/>
    <property type="match status" value="1"/>
</dbReference>
<evidence type="ECO:0000256" key="12">
    <source>
        <dbReference type="ARBA" id="ARBA00024420"/>
    </source>
</evidence>
<dbReference type="SUPFAM" id="SSF48371">
    <property type="entry name" value="ARM repeat"/>
    <property type="match status" value="1"/>
</dbReference>
<dbReference type="InterPro" id="IPR057564">
    <property type="entry name" value="HEAT_ATR"/>
</dbReference>
<evidence type="ECO:0000256" key="13">
    <source>
        <dbReference type="SAM" id="MobiDB-lite"/>
    </source>
</evidence>
<feature type="compositionally biased region" description="Low complexity" evidence="13">
    <location>
        <begin position="1354"/>
        <end position="1370"/>
    </location>
</feature>
<dbReference type="CTD" id="32608"/>
<comment type="similarity">
    <text evidence="2">Belongs to the PI3/PI4-kinase family. ATM subfamily.</text>
</comment>
<sequence length="2447" mass="275750">MQMDDSAAEARDAILHILNNDETLESYHRSEYEPFYRILDTMPETFLASIAPPDQTTARLHFNAYFLAKIVTKATSSRQCAVVTKIALYLIHRLLGEQDKAAATSLLAMVRNNFSTDSVLALPPGKPPIVKLPDKNQNPYVRSVFLQLMAEFLQMVPELEVKAFYTQLAGALPEVFDDKTTLQSWLCCARSLYELLLEIGFYTLREHLVDTFVEILRYLSEESRINEVQDDLNQLLGHMANHEILSAGNVKKIIGIWPQLKPLWKHLVRWFARSAPTDRNIHLLILPHLTDLFSGLPGVEQLIDKLEIQPEYFNSVRLEKDSLRIFNVLSHKPSLTAGVRSQTESYFHSLFPISDVKTYPQAIACCRILLNVSSGNTEQSVANVVFAPLMSVSPNAATFVRDRHRMTISMDEISRDVKLVAECLSLVPLFSETRVNQTARRSIILDAAKKRNLFAAVVDNICLYKDACDSVLSILESHRLLPEEMNHLATALLKLPCVLAGAEAPRVGETSNNGQVKSCLCKDDLPTLITSSAASEALGNCILNVLGNQNIEAEKRNMLAICSTLHLKFSQQQLDRLLDVFLAETNYLVRLGLVRALYRALESNPSLEPKVDLTQQFSDVENRDVYETSLMLVSRIVAARPALKFTHFKHLAAAACDSVMYLRTVALSEIHWLSRHSGVSLRQMILDNRQMIALCVFRAAVDSPARSLEHIVKGVSDVFDADSPDVYPCLKTLHRFLLPMFVAHGGEDAQRRVREIARLSSSGNASSNGGLVLENTHSKLLKLIGRYLPQIVAYLFTTHRRDPGGKCETFLSFAIGNDWRTAFTEGAPHRIIYEFMTYLPVDEAGVKLGISYVARMRQWTINDDMDIRTFVYEHLNLLGVLFLYDTNIRKAVAEEKLRIISSLPEFIRYLGVEHVTSVRIKLMYVLRAAFSVSESDITLLKYCADAWFVFVKSLDKSGLPTIIGDLVMSVLPLLNTPEVLAQAREILEYLLIENKQCYAERLHELAFLQEMDKLPMSIRKTFASNKNIPFKEQIGNSVVNICNESNSVRRLVLKRLARLLSENREALSELLDSETENDFISEMIRQLFACCQTGDAVIHSLVGECLSHLGALDPARIALRVSASDQEQVPIMITEDSKFAHGLLKRLVNTFLTYNHQNDMQNKASYVIQEVSKTYCLPNDKELWRLFKTHEQEVIRMLSGTKYEWISKKQDNLPVERPIFNGPLGTDFSAWINAWIKSLLPLVRNKTERYVMDLSSLIAENDLAVAQFILPSLVSTVMVTASDEEVEYIKLEAVSVLDGGAHLGGDSVFRSKEMQHMATQTVFSLLEHLLGVAKISSQKRQYRFTSRADSLEAGSSNSSSSSRGGNSQGNNDRRFKFVEGIAQDKLARAAFGCQEYSRALMHLSRYLQANPGELQNNLTFLQDIYVRLNDPDGVAGAAELRKKDASLKEKIIEHKAQGKLLDALTCYERLLGSSENQNQSDSEQHERGVVECLLALHQPLSALTNATGMIAVSARRFSLVTSGQSSSANLSTASSKNNCTIFNCAASASKDVQTEQWQMIATDWNAYRVEAAWKLGDWSALENYLADYQSPKQNGVNAQRRCYNAFGLSVGGLLSAAQRLDRSLFVRKLDESRRLEMIPATAACLQPEVYVQVYPSTVVRLHMLNDLQLGVEKLVGFEDTTLDSERLESNLRSVVKAWEKRQVRMRPSGVLQESVLEVHRAVLRLAAYRAEKAGWESRPLHQEISSLWLRSAQLAREAGHYQHAYSCLLEAESRESGSQLEGELCLEMATLSWAKGEHMAAIKILDDFINKHANTQRPANDRAMARVRLLHATYSCEACCVDVDAQHRLYKRAAKADQSWEDGVYRLAKSYDEVILTPKCDLTSIMARVDIILQYYCQSLHYGQAHVFHSLPRLLTIFFDLAGQVAKTKDQRLEAKLAQMAARLTQSLSVLRPCIFYAVMGQLVSRIVHPHRRVVELVKELLIKVIAAYPERALWSFFFTTKYENKERQCKARAIIAAIESKGELLREQAAIMSTMTDMLLILCRANLSAKTESLRRVCPALSNTFARGAFAKVVLPTEKLLAVNIDGGAPTDVYFHEVEDQILLLQSLQKPRRITVRGSDGKKYSFLLKAEDDLRKDCRLMEFMGLINRFLAKEPDAYSRKLRIRTYHVSPLDDKCGIIEWVDNLMPLVVAVEEANVAGGFTKLTSRHLAQKIRPEMDKLLQSGDHAKMRELLERNLALFKPSLSYWFRCRFPDAPSWYQAHTLFASSAAVMSMVGFILGLGDRHGENLLIETTCGQVVHVDFNLIFLRGRDLAYPEVVPFRLTQNMIDAMGPTGYEGTFRKCCQVTLKILRAQQDALMSVLSTMVHDPLVEWRNKRKQEHLASNDHPGQRELTEIGYRLNGVFVDRGQQPSARPLSIEGQVALLINEAISLDKLGRMFPGWGPWL</sequence>
<organism evidence="17 18">
    <name type="scientific">Varroa destructor</name>
    <name type="common">Honeybee mite</name>
    <dbReference type="NCBI Taxonomy" id="109461"/>
    <lineage>
        <taxon>Eukaryota</taxon>
        <taxon>Metazoa</taxon>
        <taxon>Ecdysozoa</taxon>
        <taxon>Arthropoda</taxon>
        <taxon>Chelicerata</taxon>
        <taxon>Arachnida</taxon>
        <taxon>Acari</taxon>
        <taxon>Parasitiformes</taxon>
        <taxon>Mesostigmata</taxon>
        <taxon>Gamasina</taxon>
        <taxon>Dermanyssoidea</taxon>
        <taxon>Varroidae</taxon>
        <taxon>Varroa</taxon>
    </lineage>
</organism>
<dbReference type="PROSITE" id="PS50290">
    <property type="entry name" value="PI3_4_KINASE_3"/>
    <property type="match status" value="1"/>
</dbReference>
<keyword evidence="9" id="KW-0067">ATP-binding</keyword>
<keyword evidence="4" id="KW-0723">Serine/threonine-protein kinase</keyword>
<dbReference type="GO" id="GO:0000723">
    <property type="term" value="P:telomere maintenance"/>
    <property type="evidence" value="ECO:0007669"/>
    <property type="project" value="TreeGrafter"/>
</dbReference>
<protein>
    <recommendedName>
        <fullName evidence="12">Serine/threonine-protein kinase ATR</fullName>
        <ecNumber evidence="3">2.7.11.1</ecNumber>
    </recommendedName>
</protein>
<dbReference type="Pfam" id="PF25030">
    <property type="entry name" value="M-HEAT_ATR"/>
    <property type="match status" value="1"/>
</dbReference>
<evidence type="ECO:0000256" key="4">
    <source>
        <dbReference type="ARBA" id="ARBA00022527"/>
    </source>
</evidence>
<dbReference type="Proteomes" id="UP000594260">
    <property type="component" value="Unplaced"/>
</dbReference>
<evidence type="ECO:0000256" key="2">
    <source>
        <dbReference type="ARBA" id="ARBA00010769"/>
    </source>
</evidence>
<evidence type="ECO:0000256" key="10">
    <source>
        <dbReference type="ARBA" id="ARBA00023204"/>
    </source>
</evidence>
<dbReference type="InterPro" id="IPR018936">
    <property type="entry name" value="PI3/4_kinase_CS"/>
</dbReference>
<dbReference type="PROSITE" id="PS51190">
    <property type="entry name" value="FATC"/>
    <property type="match status" value="1"/>
</dbReference>
<evidence type="ECO:0000259" key="16">
    <source>
        <dbReference type="PROSITE" id="PS51190"/>
    </source>
</evidence>
<dbReference type="InterPro" id="IPR016024">
    <property type="entry name" value="ARM-type_fold"/>
</dbReference>
<keyword evidence="10" id="KW-0234">DNA repair</keyword>
<dbReference type="PANTHER" id="PTHR11139">
    <property type="entry name" value="ATAXIA TELANGIECTASIA MUTATED ATM -RELATED"/>
    <property type="match status" value="1"/>
</dbReference>
<evidence type="ECO:0000313" key="18">
    <source>
        <dbReference type="Proteomes" id="UP000594260"/>
    </source>
</evidence>
<keyword evidence="11" id="KW-0539">Nucleus</keyword>
<evidence type="ECO:0000256" key="9">
    <source>
        <dbReference type="ARBA" id="ARBA00022840"/>
    </source>
</evidence>
<dbReference type="InterPro" id="IPR003151">
    <property type="entry name" value="PIK-rel_kinase_FAT"/>
</dbReference>
<evidence type="ECO:0000256" key="8">
    <source>
        <dbReference type="ARBA" id="ARBA00022777"/>
    </source>
</evidence>
<dbReference type="Pfam" id="PF02259">
    <property type="entry name" value="FAT"/>
    <property type="match status" value="1"/>
</dbReference>
<name>A0A7M7M9A7_VARDE</name>
<dbReference type="InterPro" id="IPR012993">
    <property type="entry name" value="UME"/>
</dbReference>
<dbReference type="EC" id="2.7.11.1" evidence="3"/>
<evidence type="ECO:0000256" key="11">
    <source>
        <dbReference type="ARBA" id="ARBA00023242"/>
    </source>
</evidence>
<dbReference type="Pfam" id="PF00454">
    <property type="entry name" value="PI3_PI4_kinase"/>
    <property type="match status" value="1"/>
</dbReference>
<reference evidence="17" key="1">
    <citation type="submission" date="2021-01" db="UniProtKB">
        <authorList>
            <consortium name="EnsemblMetazoa"/>
        </authorList>
    </citation>
    <scope>IDENTIFICATION</scope>
</reference>
<dbReference type="GO" id="GO:0004674">
    <property type="term" value="F:protein serine/threonine kinase activity"/>
    <property type="evidence" value="ECO:0007669"/>
    <property type="project" value="UniProtKB-KW"/>
</dbReference>
<feature type="region of interest" description="Disordered" evidence="13">
    <location>
        <begin position="1347"/>
        <end position="1371"/>
    </location>
</feature>
<dbReference type="InterPro" id="IPR003152">
    <property type="entry name" value="FATC_dom"/>
</dbReference>
<dbReference type="SMART" id="SM01343">
    <property type="entry name" value="FATC"/>
    <property type="match status" value="1"/>
</dbReference>
<dbReference type="FunCoup" id="A0A7M7M9A7">
    <property type="interactions" value="1236"/>
</dbReference>
<dbReference type="Pfam" id="PF08064">
    <property type="entry name" value="UME"/>
    <property type="match status" value="1"/>
</dbReference>
<dbReference type="Gene3D" id="3.30.1010.10">
    <property type="entry name" value="Phosphatidylinositol 3-kinase Catalytic Subunit, Chain A, domain 4"/>
    <property type="match status" value="1"/>
</dbReference>
<dbReference type="KEGG" id="vde:111249578"/>
<dbReference type="SMART" id="SM00802">
    <property type="entry name" value="UME"/>
    <property type="match status" value="1"/>
</dbReference>
<feature type="domain" description="FATC" evidence="16">
    <location>
        <begin position="2415"/>
        <end position="2447"/>
    </location>
</feature>
<dbReference type="Pfam" id="PF23593">
    <property type="entry name" value="HEAT_ATR"/>
    <property type="match status" value="1"/>
</dbReference>
<dbReference type="OrthoDB" id="381190at2759"/>
<feature type="domain" description="PI3K/PI4K catalytic" evidence="14">
    <location>
        <begin position="2099"/>
        <end position="2418"/>
    </location>
</feature>
<evidence type="ECO:0000256" key="1">
    <source>
        <dbReference type="ARBA" id="ARBA00004123"/>
    </source>
</evidence>
<keyword evidence="8" id="KW-0418">Kinase</keyword>
<dbReference type="GO" id="GO:0000077">
    <property type="term" value="P:DNA damage checkpoint signaling"/>
    <property type="evidence" value="ECO:0007669"/>
    <property type="project" value="TreeGrafter"/>
</dbReference>
<dbReference type="Gene3D" id="1.10.1070.11">
    <property type="entry name" value="Phosphatidylinositol 3-/4-kinase, catalytic domain"/>
    <property type="match status" value="1"/>
</dbReference>
<evidence type="ECO:0000256" key="3">
    <source>
        <dbReference type="ARBA" id="ARBA00012513"/>
    </source>
</evidence>
<evidence type="ECO:0000256" key="5">
    <source>
        <dbReference type="ARBA" id="ARBA00022679"/>
    </source>
</evidence>
<keyword evidence="5" id="KW-0808">Transferase</keyword>
<dbReference type="InterPro" id="IPR000403">
    <property type="entry name" value="PI3/4_kinase_cat_dom"/>
</dbReference>
<proteinExistence type="inferred from homology"/>
<evidence type="ECO:0000256" key="7">
    <source>
        <dbReference type="ARBA" id="ARBA00022763"/>
    </source>
</evidence>
<keyword evidence="7" id="KW-0227">DNA damage</keyword>
<dbReference type="InterPro" id="IPR036940">
    <property type="entry name" value="PI3/4_kinase_cat_sf"/>
</dbReference>
<dbReference type="InterPro" id="IPR011009">
    <property type="entry name" value="Kinase-like_dom_sf"/>
</dbReference>
<dbReference type="SMART" id="SM00146">
    <property type="entry name" value="PI3Kc"/>
    <property type="match status" value="1"/>
</dbReference>
<dbReference type="RefSeq" id="XP_022659327.1">
    <property type="nucleotide sequence ID" value="XM_022803592.1"/>
</dbReference>
<keyword evidence="6" id="KW-0547">Nucleotide-binding</keyword>
<dbReference type="GO" id="GO:0005634">
    <property type="term" value="C:nucleus"/>
    <property type="evidence" value="ECO:0007669"/>
    <property type="project" value="UniProtKB-SubCell"/>
</dbReference>
<comment type="subcellular location">
    <subcellularLocation>
        <location evidence="1">Nucleus</location>
    </subcellularLocation>
</comment>
<dbReference type="GeneID" id="111249578"/>
<dbReference type="Pfam" id="PF02260">
    <property type="entry name" value="FATC"/>
    <property type="match status" value="1"/>
</dbReference>
<feature type="domain" description="FAT" evidence="15">
    <location>
        <begin position="1385"/>
        <end position="2003"/>
    </location>
</feature>
<evidence type="ECO:0000256" key="6">
    <source>
        <dbReference type="ARBA" id="ARBA00022741"/>
    </source>
</evidence>
<dbReference type="EnsemblMetazoa" id="XM_022803592">
    <property type="protein sequence ID" value="XP_022659327"/>
    <property type="gene ID" value="LOC111249578"/>
</dbReference>
<dbReference type="InterPro" id="IPR014009">
    <property type="entry name" value="PIK_FAT"/>
</dbReference>